<accession>A0A6A6B5M7</accession>
<evidence type="ECO:0000313" key="2">
    <source>
        <dbReference type="EMBL" id="KAF2139429.1"/>
    </source>
</evidence>
<sequence length="141" mass="16789">MLRPKKHRVRPPLRFLLIWEKNERRRTRFLKPVFPMRKESEVKEGRTKEEGYEEEEDNEEEEKMKGMSMREQKRRREVYEIQSPLPLPLPLLLPKPRPPRRASDACVVEMLHTAAARLGFPTAAARLYRLAVFTSIVPRKL</sequence>
<dbReference type="GeneID" id="54304623"/>
<protein>
    <submittedName>
        <fullName evidence="2">Uncharacterized protein</fullName>
    </submittedName>
</protein>
<proteinExistence type="predicted"/>
<gene>
    <name evidence="2" type="ORF">K452DRAFT_77366</name>
</gene>
<dbReference type="EMBL" id="ML995493">
    <property type="protein sequence ID" value="KAF2139429.1"/>
    <property type="molecule type" value="Genomic_DNA"/>
</dbReference>
<organism evidence="2 3">
    <name type="scientific">Aplosporella prunicola CBS 121167</name>
    <dbReference type="NCBI Taxonomy" id="1176127"/>
    <lineage>
        <taxon>Eukaryota</taxon>
        <taxon>Fungi</taxon>
        <taxon>Dikarya</taxon>
        <taxon>Ascomycota</taxon>
        <taxon>Pezizomycotina</taxon>
        <taxon>Dothideomycetes</taxon>
        <taxon>Dothideomycetes incertae sedis</taxon>
        <taxon>Botryosphaeriales</taxon>
        <taxon>Aplosporellaceae</taxon>
        <taxon>Aplosporella</taxon>
    </lineage>
</organism>
<keyword evidence="3" id="KW-1185">Reference proteome</keyword>
<dbReference type="AlphaFoldDB" id="A0A6A6B5M7"/>
<evidence type="ECO:0000313" key="3">
    <source>
        <dbReference type="Proteomes" id="UP000799438"/>
    </source>
</evidence>
<dbReference type="RefSeq" id="XP_033395142.1">
    <property type="nucleotide sequence ID" value="XM_033547116.1"/>
</dbReference>
<name>A0A6A6B5M7_9PEZI</name>
<feature type="compositionally biased region" description="Acidic residues" evidence="1">
    <location>
        <begin position="51"/>
        <end position="61"/>
    </location>
</feature>
<feature type="compositionally biased region" description="Basic and acidic residues" evidence="1">
    <location>
        <begin position="39"/>
        <end position="50"/>
    </location>
</feature>
<reference evidence="2" key="1">
    <citation type="journal article" date="2020" name="Stud. Mycol.">
        <title>101 Dothideomycetes genomes: a test case for predicting lifestyles and emergence of pathogens.</title>
        <authorList>
            <person name="Haridas S."/>
            <person name="Albert R."/>
            <person name="Binder M."/>
            <person name="Bloem J."/>
            <person name="Labutti K."/>
            <person name="Salamov A."/>
            <person name="Andreopoulos B."/>
            <person name="Baker S."/>
            <person name="Barry K."/>
            <person name="Bills G."/>
            <person name="Bluhm B."/>
            <person name="Cannon C."/>
            <person name="Castanera R."/>
            <person name="Culley D."/>
            <person name="Daum C."/>
            <person name="Ezra D."/>
            <person name="Gonzalez J."/>
            <person name="Henrissat B."/>
            <person name="Kuo A."/>
            <person name="Liang C."/>
            <person name="Lipzen A."/>
            <person name="Lutzoni F."/>
            <person name="Magnuson J."/>
            <person name="Mondo S."/>
            <person name="Nolan M."/>
            <person name="Ohm R."/>
            <person name="Pangilinan J."/>
            <person name="Park H.-J."/>
            <person name="Ramirez L."/>
            <person name="Alfaro M."/>
            <person name="Sun H."/>
            <person name="Tritt A."/>
            <person name="Yoshinaga Y."/>
            <person name="Zwiers L.-H."/>
            <person name="Turgeon B."/>
            <person name="Goodwin S."/>
            <person name="Spatafora J."/>
            <person name="Crous P."/>
            <person name="Grigoriev I."/>
        </authorList>
    </citation>
    <scope>NUCLEOTIDE SEQUENCE</scope>
    <source>
        <strain evidence="2">CBS 121167</strain>
    </source>
</reference>
<feature type="compositionally biased region" description="Basic and acidic residues" evidence="1">
    <location>
        <begin position="62"/>
        <end position="71"/>
    </location>
</feature>
<dbReference type="Proteomes" id="UP000799438">
    <property type="component" value="Unassembled WGS sequence"/>
</dbReference>
<feature type="region of interest" description="Disordered" evidence="1">
    <location>
        <begin position="39"/>
        <end position="72"/>
    </location>
</feature>
<evidence type="ECO:0000256" key="1">
    <source>
        <dbReference type="SAM" id="MobiDB-lite"/>
    </source>
</evidence>